<dbReference type="InterPro" id="IPR019823">
    <property type="entry name" value="Mechanosensitive_channel_CS"/>
</dbReference>
<comment type="subunit">
    <text evidence="10">Homopentamer.</text>
</comment>
<evidence type="ECO:0000256" key="9">
    <source>
        <dbReference type="ARBA" id="ARBA00023303"/>
    </source>
</evidence>
<proteinExistence type="inferred from homology"/>
<evidence type="ECO:0000256" key="1">
    <source>
        <dbReference type="ARBA" id="ARBA00004651"/>
    </source>
</evidence>
<organism evidence="11 12">
    <name type="scientific">Roseateles aquae</name>
    <dbReference type="NCBI Taxonomy" id="3077235"/>
    <lineage>
        <taxon>Bacteria</taxon>
        <taxon>Pseudomonadati</taxon>
        <taxon>Pseudomonadota</taxon>
        <taxon>Betaproteobacteria</taxon>
        <taxon>Burkholderiales</taxon>
        <taxon>Sphaerotilaceae</taxon>
        <taxon>Roseateles</taxon>
    </lineage>
</organism>
<sequence length="146" mass="15956">MGFFSEFREFAVKGNVVDLAVGVIIGGAFGKIVDSVVKDLIMPIVGKVIGGLDFSNYFVMLSSPPADYKGPMTYEALSKAGVPLFAYGSFLTVLLNFVILAFIIFIMVKQINRLKRDAEPAPAPVEAPTTPEDIQLLREIRDALKR</sequence>
<evidence type="ECO:0000256" key="3">
    <source>
        <dbReference type="ARBA" id="ARBA00022448"/>
    </source>
</evidence>
<keyword evidence="3 10" id="KW-0813">Transport</keyword>
<comment type="similarity">
    <text evidence="2 10">Belongs to the MscL family.</text>
</comment>
<evidence type="ECO:0000256" key="2">
    <source>
        <dbReference type="ARBA" id="ARBA00007254"/>
    </source>
</evidence>
<keyword evidence="8 10" id="KW-0472">Membrane</keyword>
<dbReference type="PRINTS" id="PR01264">
    <property type="entry name" value="MECHCHANNEL"/>
</dbReference>
<dbReference type="InterPro" id="IPR036019">
    <property type="entry name" value="MscL_channel"/>
</dbReference>
<dbReference type="HAMAP" id="MF_00115">
    <property type="entry name" value="MscL"/>
    <property type="match status" value="1"/>
</dbReference>
<evidence type="ECO:0000256" key="8">
    <source>
        <dbReference type="ARBA" id="ARBA00023136"/>
    </source>
</evidence>
<dbReference type="NCBIfam" id="NF010557">
    <property type="entry name" value="PRK13952.1"/>
    <property type="match status" value="1"/>
</dbReference>
<keyword evidence="10" id="KW-0997">Cell inner membrane</keyword>
<dbReference type="RefSeq" id="WP_315652303.1">
    <property type="nucleotide sequence ID" value="NZ_JAVXZY010000009.1"/>
</dbReference>
<dbReference type="NCBIfam" id="NF001843">
    <property type="entry name" value="PRK00567.1-4"/>
    <property type="match status" value="1"/>
</dbReference>
<evidence type="ECO:0000256" key="5">
    <source>
        <dbReference type="ARBA" id="ARBA00022692"/>
    </source>
</evidence>
<comment type="caution">
    <text evidence="11">The sequence shown here is derived from an EMBL/GenBank/DDBJ whole genome shotgun (WGS) entry which is preliminary data.</text>
</comment>
<dbReference type="PANTHER" id="PTHR30266:SF2">
    <property type="entry name" value="LARGE-CONDUCTANCE MECHANOSENSITIVE CHANNEL"/>
    <property type="match status" value="1"/>
</dbReference>
<keyword evidence="9 10" id="KW-0407">Ion channel</keyword>
<feature type="transmembrane region" description="Helical" evidence="10">
    <location>
        <begin position="84"/>
        <end position="108"/>
    </location>
</feature>
<keyword evidence="7 10" id="KW-0406">Ion transport</keyword>
<dbReference type="PANTHER" id="PTHR30266">
    <property type="entry name" value="MECHANOSENSITIVE CHANNEL MSCL"/>
    <property type="match status" value="1"/>
</dbReference>
<evidence type="ECO:0000256" key="4">
    <source>
        <dbReference type="ARBA" id="ARBA00022475"/>
    </source>
</evidence>
<keyword evidence="12" id="KW-1185">Reference proteome</keyword>
<protein>
    <recommendedName>
        <fullName evidence="10">Large-conductance mechanosensitive channel</fullName>
    </recommendedName>
</protein>
<dbReference type="NCBIfam" id="TIGR00220">
    <property type="entry name" value="mscL"/>
    <property type="match status" value="1"/>
</dbReference>
<reference evidence="11" key="1">
    <citation type="submission" date="2023-09" db="EMBL/GenBank/DDBJ databases">
        <title>Paucibacter sp. APW11 Genome sequencing and assembly.</title>
        <authorList>
            <person name="Kim I."/>
        </authorList>
    </citation>
    <scope>NUCLEOTIDE SEQUENCE</scope>
    <source>
        <strain evidence="11">APW11</strain>
    </source>
</reference>
<evidence type="ECO:0000313" key="12">
    <source>
        <dbReference type="Proteomes" id="UP001246372"/>
    </source>
</evidence>
<evidence type="ECO:0000313" key="11">
    <source>
        <dbReference type="EMBL" id="MDT9001416.1"/>
    </source>
</evidence>
<name>A0ABU3PFQ3_9BURK</name>
<keyword evidence="5 10" id="KW-0812">Transmembrane</keyword>
<dbReference type="SUPFAM" id="SSF81330">
    <property type="entry name" value="Gated mechanosensitive channel"/>
    <property type="match status" value="1"/>
</dbReference>
<dbReference type="InterPro" id="IPR001185">
    <property type="entry name" value="MS_channel"/>
</dbReference>
<gene>
    <name evidence="10 11" type="primary">mscL</name>
    <name evidence="11" type="ORF">RQP53_19205</name>
</gene>
<dbReference type="EMBL" id="JAVXZY010000009">
    <property type="protein sequence ID" value="MDT9001416.1"/>
    <property type="molecule type" value="Genomic_DNA"/>
</dbReference>
<evidence type="ECO:0000256" key="10">
    <source>
        <dbReference type="HAMAP-Rule" id="MF_00115"/>
    </source>
</evidence>
<comment type="caution">
    <text evidence="10">Lacks conserved residue(s) required for the propagation of feature annotation.</text>
</comment>
<evidence type="ECO:0000256" key="7">
    <source>
        <dbReference type="ARBA" id="ARBA00023065"/>
    </source>
</evidence>
<comment type="function">
    <text evidence="10">Channel that opens in response to stretch forces in the membrane lipid bilayer. May participate in the regulation of osmotic pressure changes within the cell.</text>
</comment>
<dbReference type="PROSITE" id="PS01327">
    <property type="entry name" value="MSCL"/>
    <property type="match status" value="1"/>
</dbReference>
<accession>A0ABU3PFQ3</accession>
<keyword evidence="4 10" id="KW-1003">Cell membrane</keyword>
<dbReference type="Gene3D" id="1.10.1200.120">
    <property type="entry name" value="Large-conductance mechanosensitive channel, MscL, domain 1"/>
    <property type="match status" value="1"/>
</dbReference>
<comment type="subcellular location">
    <subcellularLocation>
        <location evidence="10">Cell inner membrane</location>
        <topology evidence="10">Multi-pass membrane protein</topology>
    </subcellularLocation>
    <subcellularLocation>
        <location evidence="1">Cell membrane</location>
        <topology evidence="1">Multi-pass membrane protein</topology>
    </subcellularLocation>
</comment>
<dbReference type="InterPro" id="IPR037673">
    <property type="entry name" value="MSC/AndL"/>
</dbReference>
<evidence type="ECO:0000256" key="6">
    <source>
        <dbReference type="ARBA" id="ARBA00022989"/>
    </source>
</evidence>
<keyword evidence="6 10" id="KW-1133">Transmembrane helix</keyword>
<dbReference type="Proteomes" id="UP001246372">
    <property type="component" value="Unassembled WGS sequence"/>
</dbReference>
<dbReference type="Pfam" id="PF01741">
    <property type="entry name" value="MscL"/>
    <property type="match status" value="1"/>
</dbReference>